<evidence type="ECO:0000313" key="10">
    <source>
        <dbReference type="Proteomes" id="UP000327493"/>
    </source>
</evidence>
<evidence type="ECO:0000256" key="7">
    <source>
        <dbReference type="SAM" id="MobiDB-lite"/>
    </source>
</evidence>
<dbReference type="Gene3D" id="2.60.40.10">
    <property type="entry name" value="Immunoglobulins"/>
    <property type="match status" value="2"/>
</dbReference>
<keyword evidence="5" id="KW-0325">Glycoprotein</keyword>
<dbReference type="EMBL" id="VOFY01000010">
    <property type="protein sequence ID" value="KAA8589089.1"/>
    <property type="molecule type" value="Genomic_DNA"/>
</dbReference>
<evidence type="ECO:0000313" key="9">
    <source>
        <dbReference type="EMBL" id="KAA8589089.1"/>
    </source>
</evidence>
<feature type="compositionally biased region" description="Polar residues" evidence="7">
    <location>
        <begin position="326"/>
        <end position="343"/>
    </location>
</feature>
<proteinExistence type="predicted"/>
<keyword evidence="3" id="KW-1015">Disulfide bond</keyword>
<accession>A0A5J5D6J0</accession>
<evidence type="ECO:0000256" key="6">
    <source>
        <dbReference type="ARBA" id="ARBA00023319"/>
    </source>
</evidence>
<evidence type="ECO:0000256" key="5">
    <source>
        <dbReference type="ARBA" id="ARBA00023180"/>
    </source>
</evidence>
<dbReference type="Pfam" id="PF25609">
    <property type="entry name" value="Unc5_NetrinR_N"/>
    <property type="match status" value="2"/>
</dbReference>
<evidence type="ECO:0000259" key="8">
    <source>
        <dbReference type="Pfam" id="PF25609"/>
    </source>
</evidence>
<dbReference type="AlphaFoldDB" id="A0A5J5D6J0"/>
<sequence length="343" mass="38405">MNEGLAREEEKRERSAQVLLFHYERCGLPSSSASQGVMEKPEDEFIVKNKPVTLTCRSTPATQIYFKCNGEWVHQDDHLIERTVDPATECNGSRSKVLKAVTSDVFSCEVGQEALDTHGAPDDTDAILYKDDQLEEMKHLEHAFDWLPGSNDPYGIEVTAWENKSEGEKNKVPHSDKPNIDSPGIESNDVYPVCVEPLLVQALPIMQVKIDITRQQVEKIFGLDEYWCQCVAWSTTGTQKSQKAYIRIACALGLCFRVAAPSPHTDGSWRLAEAGERRVGDLRKNFEEEPQGKEVALDQEVLLRCHPPEGVPQAEEDKEQKVAQDQLPSIFSCSTSEQTTLNG</sequence>
<keyword evidence="6" id="KW-0393">Immunoglobulin domain</keyword>
<protein>
    <recommendedName>
        <fullName evidence="8">Netrin receptor UNC5A-D-like N-terminal domain-containing protein</fullName>
    </recommendedName>
</protein>
<gene>
    <name evidence="9" type="ORF">FQN60_010434</name>
</gene>
<comment type="caution">
    <text evidence="9">The sequence shown here is derived from an EMBL/GenBank/DDBJ whole genome shotgun (WGS) entry which is preliminary data.</text>
</comment>
<feature type="region of interest" description="Disordered" evidence="7">
    <location>
        <begin position="308"/>
        <end position="343"/>
    </location>
</feature>
<evidence type="ECO:0000256" key="3">
    <source>
        <dbReference type="ARBA" id="ARBA00023157"/>
    </source>
</evidence>
<organism evidence="9 10">
    <name type="scientific">Etheostoma spectabile</name>
    <name type="common">orangethroat darter</name>
    <dbReference type="NCBI Taxonomy" id="54343"/>
    <lineage>
        <taxon>Eukaryota</taxon>
        <taxon>Metazoa</taxon>
        <taxon>Chordata</taxon>
        <taxon>Craniata</taxon>
        <taxon>Vertebrata</taxon>
        <taxon>Euteleostomi</taxon>
        <taxon>Actinopterygii</taxon>
        <taxon>Neopterygii</taxon>
        <taxon>Teleostei</taxon>
        <taxon>Neoteleostei</taxon>
        <taxon>Acanthomorphata</taxon>
        <taxon>Eupercaria</taxon>
        <taxon>Perciformes</taxon>
        <taxon>Percoidei</taxon>
        <taxon>Percidae</taxon>
        <taxon>Etheostomatinae</taxon>
        <taxon>Etheostoma</taxon>
    </lineage>
</organism>
<evidence type="ECO:0000256" key="1">
    <source>
        <dbReference type="ARBA" id="ARBA00004479"/>
    </source>
</evidence>
<comment type="subcellular location">
    <subcellularLocation>
        <location evidence="1">Membrane</location>
        <topology evidence="1">Single-pass type I membrane protein</topology>
    </subcellularLocation>
</comment>
<evidence type="ECO:0000256" key="4">
    <source>
        <dbReference type="ARBA" id="ARBA00023170"/>
    </source>
</evidence>
<evidence type="ECO:0000256" key="2">
    <source>
        <dbReference type="ARBA" id="ARBA00023136"/>
    </source>
</evidence>
<feature type="domain" description="Netrin receptor UNC5A-D-like N-terminal" evidence="8">
    <location>
        <begin position="38"/>
        <end position="109"/>
    </location>
</feature>
<keyword evidence="2" id="KW-0472">Membrane</keyword>
<keyword evidence="10" id="KW-1185">Reference proteome</keyword>
<name>A0A5J5D6J0_9PERO</name>
<dbReference type="Proteomes" id="UP000327493">
    <property type="component" value="Chromosome 10"/>
</dbReference>
<reference evidence="9 10" key="1">
    <citation type="submission" date="2019-08" db="EMBL/GenBank/DDBJ databases">
        <title>A chromosome-level genome assembly, high-density linkage maps, and genome scans reveal the genomic architecture of hybrid incompatibilities underlying speciation via character displacement in darters (Percidae: Etheostominae).</title>
        <authorList>
            <person name="Moran R.L."/>
            <person name="Catchen J.M."/>
            <person name="Fuller R.C."/>
        </authorList>
    </citation>
    <scope>NUCLEOTIDE SEQUENCE [LARGE SCALE GENOMIC DNA]</scope>
    <source>
        <strain evidence="9">EspeVRDwgs_2016</strain>
        <tissue evidence="9">Muscle</tissue>
    </source>
</reference>
<feature type="domain" description="Netrin receptor UNC5A-D-like N-terminal" evidence="8">
    <location>
        <begin position="203"/>
        <end position="246"/>
    </location>
</feature>
<dbReference type="InterPro" id="IPR013783">
    <property type="entry name" value="Ig-like_fold"/>
</dbReference>
<dbReference type="InterPro" id="IPR057755">
    <property type="entry name" value="UNC5A-D-like_N"/>
</dbReference>
<keyword evidence="4" id="KW-0675">Receptor</keyword>